<evidence type="ECO:0000313" key="1">
    <source>
        <dbReference type="EMBL" id="CAD8506415.1"/>
    </source>
</evidence>
<sequence>MALLAMLGSSAAFLMPSAPCRSVAGGARAGLSAPRMEMQELEFIIYPDGRVEERVLGVKGADCQKLTLKIEQELGEVYHTEATTEMFEQPVVVEVEEGVENKLDTGSTGGWSGSTW</sequence>
<protein>
    <recommendedName>
        <fullName evidence="2">DUF2997 domain-containing protein</fullName>
    </recommendedName>
</protein>
<dbReference type="InterPro" id="IPR021375">
    <property type="entry name" value="DUF2997"/>
</dbReference>
<reference evidence="1" key="1">
    <citation type="submission" date="2021-01" db="EMBL/GenBank/DDBJ databases">
        <authorList>
            <person name="Corre E."/>
            <person name="Pelletier E."/>
            <person name="Niang G."/>
            <person name="Scheremetjew M."/>
            <person name="Finn R."/>
            <person name="Kale V."/>
            <person name="Holt S."/>
            <person name="Cochrane G."/>
            <person name="Meng A."/>
            <person name="Brown T."/>
            <person name="Cohen L."/>
        </authorList>
    </citation>
    <scope>NUCLEOTIDE SEQUENCE</scope>
    <source>
        <strain evidence="1">CCMP1374</strain>
    </source>
</reference>
<dbReference type="Pfam" id="PF11211">
    <property type="entry name" value="DUF2997"/>
    <property type="match status" value="1"/>
</dbReference>
<name>A0A7S0ND27_9EUKA</name>
<dbReference type="EMBL" id="HBEP01032786">
    <property type="protein sequence ID" value="CAD8506415.1"/>
    <property type="molecule type" value="Transcribed_RNA"/>
</dbReference>
<proteinExistence type="predicted"/>
<accession>A0A7S0ND27</accession>
<dbReference type="AlphaFoldDB" id="A0A7S0ND27"/>
<evidence type="ECO:0008006" key="2">
    <source>
        <dbReference type="Google" id="ProtNLM"/>
    </source>
</evidence>
<gene>
    <name evidence="1" type="ORF">PANT1444_LOCUS18503</name>
</gene>
<organism evidence="1">
    <name type="scientific">Phaeocystis antarctica</name>
    <dbReference type="NCBI Taxonomy" id="33657"/>
    <lineage>
        <taxon>Eukaryota</taxon>
        <taxon>Haptista</taxon>
        <taxon>Haptophyta</taxon>
        <taxon>Prymnesiophyceae</taxon>
        <taxon>Phaeocystales</taxon>
        <taxon>Phaeocystaceae</taxon>
        <taxon>Phaeocystis</taxon>
    </lineage>
</organism>